<evidence type="ECO:0000313" key="4">
    <source>
        <dbReference type="EMBL" id="TPG31195.1"/>
    </source>
</evidence>
<dbReference type="InterPro" id="IPR056340">
    <property type="entry name" value="Rv3627c-like_N"/>
</dbReference>
<sequence>MRPTRWRRSTHVWVGVVVLLLVAAVVAFGAVATSGGSSPPAAEAAVTPQPAFVTIEPAVTPLADAAPVPTSAGLFAALAPFVANPDLGALTGRVTDAVTGRQLWAQGADVPMQPASTNKVLTAAAALLTLDRDTRLTTTVVAPDQTASPGLVVLKGGGDPTLSAAPKNVDTWYRGAARISDLADQVRRSGITPTVVQVDISAFSGPTMARGWDPLDIDGGDIAPMEAVMLDGGRTQPVSVDSARSKTPALDAGRALAFALGLNPGTVTVRPTPATGDEIASVQSPPLIERLRQMMSESDNVMAESIGREVAAAVGKPQSFDGGVQGVLGQLSKAGIDTQGATLMDSSGLSVDDRLTAETLDEVISAAAGNARLDANHDLRALVDLLPIAGGSGTLSNRFLDTGAGRDAVGLLRAKTGSLTGTNALAGFVTDDSGRVLTFSLISNNAGPTGRTAIDAVAATLRSCGCGS</sequence>
<dbReference type="Proteomes" id="UP000320095">
    <property type="component" value="Unassembled WGS sequence"/>
</dbReference>
<keyword evidence="4" id="KW-0645">Protease</keyword>
<comment type="similarity">
    <text evidence="1">Belongs to the peptidase S13 family.</text>
</comment>
<comment type="caution">
    <text evidence="4">The sequence shown here is derived from an EMBL/GenBank/DDBJ whole genome shotgun (WGS) entry which is preliminary data.</text>
</comment>
<accession>A0A502E0G3</accession>
<feature type="domain" description="Carboxypeptidase Rv3627c-like N-terminal" evidence="3">
    <location>
        <begin position="1"/>
        <end position="61"/>
    </location>
</feature>
<gene>
    <name evidence="4" type="primary">dacB</name>
    <name evidence="4" type="ORF">EAH80_24620</name>
</gene>
<proteinExistence type="inferred from homology"/>
<dbReference type="Pfam" id="PF23714">
    <property type="entry name" value="Rv3627c_N"/>
    <property type="match status" value="1"/>
</dbReference>
<keyword evidence="4" id="KW-0121">Carboxypeptidase</keyword>
<dbReference type="SUPFAM" id="SSF56601">
    <property type="entry name" value="beta-lactamase/transpeptidase-like"/>
    <property type="match status" value="1"/>
</dbReference>
<dbReference type="PANTHER" id="PTHR30023:SF0">
    <property type="entry name" value="PENICILLIN-SENSITIVE CARBOXYPEPTIDASE A"/>
    <property type="match status" value="1"/>
</dbReference>
<organism evidence="4 5">
    <name type="scientific">Mycolicibacterium hodleri</name>
    <dbReference type="NCBI Taxonomy" id="49897"/>
    <lineage>
        <taxon>Bacteria</taxon>
        <taxon>Bacillati</taxon>
        <taxon>Actinomycetota</taxon>
        <taxon>Actinomycetes</taxon>
        <taxon>Mycobacteriales</taxon>
        <taxon>Mycobacteriaceae</taxon>
        <taxon>Mycolicibacterium</taxon>
    </lineage>
</organism>
<dbReference type="Gene3D" id="3.40.710.10">
    <property type="entry name" value="DD-peptidase/beta-lactamase superfamily"/>
    <property type="match status" value="2"/>
</dbReference>
<dbReference type="InterPro" id="IPR000667">
    <property type="entry name" value="Peptidase_S13"/>
</dbReference>
<evidence type="ECO:0000313" key="5">
    <source>
        <dbReference type="Proteomes" id="UP000320095"/>
    </source>
</evidence>
<dbReference type="EMBL" id="RCZG01000013">
    <property type="protein sequence ID" value="TPG31195.1"/>
    <property type="molecule type" value="Genomic_DNA"/>
</dbReference>
<keyword evidence="5" id="KW-1185">Reference proteome</keyword>
<reference evidence="4 5" key="1">
    <citation type="journal article" date="2019" name="Environ. Microbiol.">
        <title>Species interactions and distinct microbial communities in high Arctic permafrost affected cryosols are associated with the CH4 and CO2 gas fluxes.</title>
        <authorList>
            <person name="Altshuler I."/>
            <person name="Hamel J."/>
            <person name="Turney S."/>
            <person name="Magnuson E."/>
            <person name="Levesque R."/>
            <person name="Greer C."/>
            <person name="Whyte L.G."/>
        </authorList>
    </citation>
    <scope>NUCLEOTIDE SEQUENCE [LARGE SCALE GENOMIC DNA]</scope>
    <source>
        <strain evidence="4 5">S5.20</strain>
    </source>
</reference>
<dbReference type="GO" id="GO:0006508">
    <property type="term" value="P:proteolysis"/>
    <property type="evidence" value="ECO:0007669"/>
    <property type="project" value="InterPro"/>
</dbReference>
<dbReference type="EC" id="3.4.16.4" evidence="4"/>
<dbReference type="InterPro" id="IPR012338">
    <property type="entry name" value="Beta-lactam/transpept-like"/>
</dbReference>
<evidence type="ECO:0000259" key="3">
    <source>
        <dbReference type="Pfam" id="PF23714"/>
    </source>
</evidence>
<dbReference type="PANTHER" id="PTHR30023">
    <property type="entry name" value="D-ALANYL-D-ALANINE CARBOXYPEPTIDASE"/>
    <property type="match status" value="1"/>
</dbReference>
<dbReference type="OrthoDB" id="56883at2"/>
<keyword evidence="2 4" id="KW-0378">Hydrolase</keyword>
<protein>
    <submittedName>
        <fullName evidence="4">D-alanyl-D-alanine carboxypeptidase/D-alanyl-D-alanine-endopeptidase</fullName>
        <ecNumber evidence="4">3.4.16.4</ecNumber>
    </submittedName>
</protein>
<name>A0A502E0G3_9MYCO</name>
<dbReference type="Pfam" id="PF02113">
    <property type="entry name" value="Peptidase_S13"/>
    <property type="match status" value="2"/>
</dbReference>
<dbReference type="RefSeq" id="WP_140697035.1">
    <property type="nucleotide sequence ID" value="NZ_RCZG01000013.1"/>
</dbReference>
<dbReference type="GO" id="GO:0009002">
    <property type="term" value="F:serine-type D-Ala-D-Ala carboxypeptidase activity"/>
    <property type="evidence" value="ECO:0007669"/>
    <property type="project" value="UniProtKB-EC"/>
</dbReference>
<evidence type="ECO:0000256" key="1">
    <source>
        <dbReference type="ARBA" id="ARBA00006096"/>
    </source>
</evidence>
<dbReference type="NCBIfam" id="TIGR00666">
    <property type="entry name" value="PBP4"/>
    <property type="match status" value="2"/>
</dbReference>
<evidence type="ECO:0000256" key="2">
    <source>
        <dbReference type="ARBA" id="ARBA00022801"/>
    </source>
</evidence>
<dbReference type="AlphaFoldDB" id="A0A502E0G3"/>
<dbReference type="GO" id="GO:0000270">
    <property type="term" value="P:peptidoglycan metabolic process"/>
    <property type="evidence" value="ECO:0007669"/>
    <property type="project" value="TreeGrafter"/>
</dbReference>
<dbReference type="PRINTS" id="PR00922">
    <property type="entry name" value="DADACBPTASE3"/>
</dbReference>